<dbReference type="AlphaFoldDB" id="U6SSM4"/>
<dbReference type="PATRIC" id="fig|1188261.3.peg.976"/>
<evidence type="ECO:0000313" key="2">
    <source>
        <dbReference type="Proteomes" id="UP000017170"/>
    </source>
</evidence>
<sequence length="49" mass="5770">MNTMQFQEMIKQMQKAGQIYLTVEGKKKIKEMGAAKYEQENKKCFIQPV</sequence>
<proteinExistence type="predicted"/>
<gene>
    <name evidence="1" type="ORF">A33I_07930</name>
</gene>
<organism evidence="1 2">
    <name type="scientific">Alkalihalophilus marmarensis DSM 21297</name>
    <dbReference type="NCBI Taxonomy" id="1188261"/>
    <lineage>
        <taxon>Bacteria</taxon>
        <taxon>Bacillati</taxon>
        <taxon>Bacillota</taxon>
        <taxon>Bacilli</taxon>
        <taxon>Bacillales</taxon>
        <taxon>Bacillaceae</taxon>
        <taxon>Alkalihalophilus</taxon>
    </lineage>
</organism>
<comment type="caution">
    <text evidence="1">The sequence shown here is derived from an EMBL/GenBank/DDBJ whole genome shotgun (WGS) entry which is preliminary data.</text>
</comment>
<evidence type="ECO:0000313" key="1">
    <source>
        <dbReference type="EMBL" id="ERN54337.1"/>
    </source>
</evidence>
<dbReference type="RefSeq" id="WP_022627308.1">
    <property type="nucleotide sequence ID" value="NZ_ATAE01000008.1"/>
</dbReference>
<name>U6SSM4_9BACI</name>
<reference evidence="1 2" key="1">
    <citation type="journal article" date="2013" name="Genome Announc.">
        <title>Genome Sequence of the Extreme Obligate Alkaliphile Bacillus marmarensis Strain DSM 21297.</title>
        <authorList>
            <person name="Wernick D.G."/>
            <person name="Choi K.Y."/>
            <person name="Tat C.A."/>
            <person name="Lafontaine Rivera J.G."/>
            <person name="Liao J.C."/>
        </authorList>
    </citation>
    <scope>NUCLEOTIDE SEQUENCE [LARGE SCALE GENOMIC DNA]</scope>
    <source>
        <strain evidence="1 2">DSM 21297</strain>
    </source>
</reference>
<keyword evidence="2" id="KW-1185">Reference proteome</keyword>
<protein>
    <submittedName>
        <fullName evidence="1">Uncharacterized protein</fullName>
    </submittedName>
</protein>
<accession>U6SSM4</accession>
<dbReference type="Proteomes" id="UP000017170">
    <property type="component" value="Unassembled WGS sequence"/>
</dbReference>
<dbReference type="EMBL" id="ATAE01000008">
    <property type="protein sequence ID" value="ERN54337.1"/>
    <property type="molecule type" value="Genomic_DNA"/>
</dbReference>